<dbReference type="AlphaFoldDB" id="A0A521F540"/>
<dbReference type="InterPro" id="IPR036291">
    <property type="entry name" value="NAD(P)-bd_dom_sf"/>
</dbReference>
<dbReference type="Gene3D" id="3.40.50.720">
    <property type="entry name" value="NAD(P)-binding Rossmann-like Domain"/>
    <property type="match status" value="1"/>
</dbReference>
<dbReference type="InterPro" id="IPR002347">
    <property type="entry name" value="SDR_fam"/>
</dbReference>
<dbReference type="OrthoDB" id="335726at2"/>
<dbReference type="Pfam" id="PF00106">
    <property type="entry name" value="adh_short"/>
    <property type="match status" value="1"/>
</dbReference>
<keyword evidence="2" id="KW-0560">Oxidoreductase</keyword>
<feature type="domain" description="Ketoreductase" evidence="3">
    <location>
        <begin position="3"/>
        <end position="178"/>
    </location>
</feature>
<dbReference type="Proteomes" id="UP000316030">
    <property type="component" value="Unassembled WGS sequence"/>
</dbReference>
<dbReference type="InterPro" id="IPR057326">
    <property type="entry name" value="KR_dom"/>
</dbReference>
<proteinExistence type="inferred from homology"/>
<sequence>MTKVVFVTGAATGIGRATVERLHRKGCKLALFDINKPELDALAAQLGGDILTIEGSVRDMAGLQAAADKTAAHFGRIDVVWANAGIARAKPLMLAEEDEWLQVIDINLNGVFRTLRATATYLRDSAGYVLITSSISSTVALPFAGSYVASKAAVLNLAESFRGEMYGWGVEVGTIHPTFIRTPLIDGAIYEDTYGGLIQSTSKLLFFEFPLSWAAWTAERMIMGRKRRNTVPAWTHMPFIWFPRFGNWFAQVWGFRRKAMRRVMEAAIRHHEGRG</sequence>
<gene>
    <name evidence="4" type="ORF">SAMN06265173_12326</name>
</gene>
<comment type="similarity">
    <text evidence="1">Belongs to the short-chain dehydrogenases/reductases (SDR) family.</text>
</comment>
<organism evidence="4 5">
    <name type="scientific">Thalassovita litoralis</name>
    <dbReference type="NCBI Taxonomy" id="1010611"/>
    <lineage>
        <taxon>Bacteria</taxon>
        <taxon>Pseudomonadati</taxon>
        <taxon>Pseudomonadota</taxon>
        <taxon>Alphaproteobacteria</taxon>
        <taxon>Rhodobacterales</taxon>
        <taxon>Roseobacteraceae</taxon>
        <taxon>Thalassovita</taxon>
    </lineage>
</organism>
<dbReference type="GO" id="GO:0016491">
    <property type="term" value="F:oxidoreductase activity"/>
    <property type="evidence" value="ECO:0007669"/>
    <property type="project" value="UniProtKB-KW"/>
</dbReference>
<dbReference type="EMBL" id="FXTO01000023">
    <property type="protein sequence ID" value="SMO90630.1"/>
    <property type="molecule type" value="Genomic_DNA"/>
</dbReference>
<evidence type="ECO:0000256" key="2">
    <source>
        <dbReference type="ARBA" id="ARBA00023002"/>
    </source>
</evidence>
<reference evidence="4 5" key="1">
    <citation type="submission" date="2017-05" db="EMBL/GenBank/DDBJ databases">
        <authorList>
            <person name="Varghese N."/>
            <person name="Submissions S."/>
        </authorList>
    </citation>
    <scope>NUCLEOTIDE SEQUENCE [LARGE SCALE GENOMIC DNA]</scope>
    <source>
        <strain evidence="4 5">DSM 29506</strain>
    </source>
</reference>
<evidence type="ECO:0000259" key="3">
    <source>
        <dbReference type="SMART" id="SM00822"/>
    </source>
</evidence>
<name>A0A521F540_9RHOB</name>
<dbReference type="SMART" id="SM00822">
    <property type="entry name" value="PKS_KR"/>
    <property type="match status" value="1"/>
</dbReference>
<dbReference type="CDD" id="cd05233">
    <property type="entry name" value="SDR_c"/>
    <property type="match status" value="1"/>
</dbReference>
<dbReference type="PROSITE" id="PS00061">
    <property type="entry name" value="ADH_SHORT"/>
    <property type="match status" value="1"/>
</dbReference>
<dbReference type="SUPFAM" id="SSF51735">
    <property type="entry name" value="NAD(P)-binding Rossmann-fold domains"/>
    <property type="match status" value="1"/>
</dbReference>
<accession>A0A521F540</accession>
<evidence type="ECO:0000313" key="4">
    <source>
        <dbReference type="EMBL" id="SMO90630.1"/>
    </source>
</evidence>
<evidence type="ECO:0000256" key="1">
    <source>
        <dbReference type="ARBA" id="ARBA00006484"/>
    </source>
</evidence>
<dbReference type="InterPro" id="IPR020904">
    <property type="entry name" value="Sc_DH/Rdtase_CS"/>
</dbReference>
<protein>
    <submittedName>
        <fullName evidence="4">NADP-dependent 3-hydroxy acid dehydrogenase YdfG</fullName>
    </submittedName>
</protein>
<evidence type="ECO:0000313" key="5">
    <source>
        <dbReference type="Proteomes" id="UP000316030"/>
    </source>
</evidence>
<dbReference type="PANTHER" id="PTHR43391:SF94">
    <property type="entry name" value="OXIDOREDUCTASE-RELATED"/>
    <property type="match status" value="1"/>
</dbReference>
<dbReference type="RefSeq" id="WP_142494254.1">
    <property type="nucleotide sequence ID" value="NZ_FXTO01000023.1"/>
</dbReference>
<dbReference type="PANTHER" id="PTHR43391">
    <property type="entry name" value="RETINOL DEHYDROGENASE-RELATED"/>
    <property type="match status" value="1"/>
</dbReference>
<keyword evidence="5" id="KW-1185">Reference proteome</keyword>
<dbReference type="PRINTS" id="PR00081">
    <property type="entry name" value="GDHRDH"/>
</dbReference>